<organism evidence="13 14">
    <name type="scientific">Sphingobium boeckii</name>
    <dbReference type="NCBI Taxonomy" id="1082345"/>
    <lineage>
        <taxon>Bacteria</taxon>
        <taxon>Pseudomonadati</taxon>
        <taxon>Pseudomonadota</taxon>
        <taxon>Alphaproteobacteria</taxon>
        <taxon>Sphingomonadales</taxon>
        <taxon>Sphingomonadaceae</taxon>
        <taxon>Sphingobium</taxon>
    </lineage>
</organism>
<comment type="pathway">
    <text evidence="2 8">Fermentation; pyruvate fermentation to lactate; (S)-lactate from pyruvate: step 1/1.</text>
</comment>
<dbReference type="HAMAP" id="MF_00488">
    <property type="entry name" value="Lactate_dehydrog"/>
    <property type="match status" value="1"/>
</dbReference>
<feature type="binding site" evidence="8">
    <location>
        <position position="102"/>
    </location>
    <ligand>
        <name>substrate</name>
    </ligand>
</feature>
<dbReference type="Gene3D" id="3.90.110.10">
    <property type="entry name" value="Lactate dehydrogenase/glycoside hydrolase, family 4, C-terminal"/>
    <property type="match status" value="1"/>
</dbReference>
<protein>
    <recommendedName>
        <fullName evidence="4 8">L-lactate dehydrogenase</fullName>
        <shortName evidence="8">L-LDH</shortName>
        <ecNumber evidence="4 8">1.1.1.27</ecNumber>
    </recommendedName>
</protein>
<feature type="active site" description="Proton acceptor" evidence="8 9">
    <location>
        <position position="189"/>
    </location>
</feature>
<feature type="binding site" evidence="8">
    <location>
        <begin position="93"/>
        <end position="94"/>
    </location>
    <ligand>
        <name>NAD(+)</name>
        <dbReference type="ChEBI" id="CHEBI:57540"/>
    </ligand>
</feature>
<evidence type="ECO:0000256" key="2">
    <source>
        <dbReference type="ARBA" id="ARBA00004843"/>
    </source>
</evidence>
<keyword evidence="8" id="KW-0963">Cytoplasm</keyword>
<dbReference type="InterPro" id="IPR001557">
    <property type="entry name" value="L-lactate/malate_DH"/>
</dbReference>
<dbReference type="InterPro" id="IPR011304">
    <property type="entry name" value="L-lactate_DH"/>
</dbReference>
<comment type="function">
    <text evidence="1">Catalyzes the reversible oxidation of malate to oxaloacetate.</text>
</comment>
<dbReference type="SUPFAM" id="SSF56327">
    <property type="entry name" value="LDH C-terminal domain-like"/>
    <property type="match status" value="1"/>
</dbReference>
<dbReference type="EC" id="1.1.1.27" evidence="4 8"/>
<evidence type="ECO:0000259" key="11">
    <source>
        <dbReference type="Pfam" id="PF00056"/>
    </source>
</evidence>
<dbReference type="GO" id="GO:0006089">
    <property type="term" value="P:lactate metabolic process"/>
    <property type="evidence" value="ECO:0007669"/>
    <property type="project" value="TreeGrafter"/>
</dbReference>
<evidence type="ECO:0000313" key="14">
    <source>
        <dbReference type="Proteomes" id="UP000549617"/>
    </source>
</evidence>
<proteinExistence type="inferred from homology"/>
<keyword evidence="8" id="KW-0597">Phosphoprotein</keyword>
<comment type="caution">
    <text evidence="8">Lacks conserved residue(s) required for the propagation of feature annotation.</text>
</comment>
<dbReference type="InterPro" id="IPR018177">
    <property type="entry name" value="L-lactate_DH_AS"/>
</dbReference>
<evidence type="ECO:0000259" key="12">
    <source>
        <dbReference type="Pfam" id="PF02866"/>
    </source>
</evidence>
<feature type="binding site" evidence="8">
    <location>
        <begin position="134"/>
        <end position="137"/>
    </location>
    <ligand>
        <name>substrate</name>
    </ligand>
</feature>
<comment type="caution">
    <text evidence="13">The sequence shown here is derived from an EMBL/GenBank/DDBJ whole genome shotgun (WGS) entry which is preliminary data.</text>
</comment>
<dbReference type="UniPathway" id="UPA00554">
    <property type="reaction ID" value="UER00611"/>
</dbReference>
<feature type="binding site" evidence="8">
    <location>
        <position position="79"/>
    </location>
    <ligand>
        <name>NAD(+)</name>
        <dbReference type="ChEBI" id="CHEBI:57540"/>
    </ligand>
</feature>
<keyword evidence="14" id="KW-1185">Reference proteome</keyword>
<gene>
    <name evidence="8" type="primary">ldh</name>
    <name evidence="13" type="ORF">FHS49_001447</name>
</gene>
<dbReference type="PIRSF" id="PIRSF000102">
    <property type="entry name" value="Lac_mal_DH"/>
    <property type="match status" value="1"/>
</dbReference>
<dbReference type="GO" id="GO:0004459">
    <property type="term" value="F:L-lactate dehydrogenase (NAD+) activity"/>
    <property type="evidence" value="ECO:0007669"/>
    <property type="project" value="UniProtKB-UniRule"/>
</dbReference>
<dbReference type="GO" id="GO:0005737">
    <property type="term" value="C:cytoplasm"/>
    <property type="evidence" value="ECO:0007669"/>
    <property type="project" value="UniProtKB-SubCell"/>
</dbReference>
<dbReference type="Gene3D" id="3.40.50.720">
    <property type="entry name" value="NAD(P)-binding Rossmann-like Domain"/>
    <property type="match status" value="1"/>
</dbReference>
<keyword evidence="6 8" id="KW-0520">NAD</keyword>
<evidence type="ECO:0000256" key="3">
    <source>
        <dbReference type="ARBA" id="ARBA00006054"/>
    </source>
</evidence>
<evidence type="ECO:0000256" key="6">
    <source>
        <dbReference type="ARBA" id="ARBA00023027"/>
    </source>
</evidence>
<feature type="binding site" evidence="8">
    <location>
        <position position="157"/>
    </location>
    <ligand>
        <name>NAD(+)</name>
        <dbReference type="ChEBI" id="CHEBI:57540"/>
    </ligand>
</feature>
<evidence type="ECO:0000256" key="10">
    <source>
        <dbReference type="PIRSR" id="PIRSR000102-3"/>
    </source>
</evidence>
<dbReference type="Proteomes" id="UP000549617">
    <property type="component" value="Unassembled WGS sequence"/>
</dbReference>
<accession>A0A7W9AGX8</accession>
<feature type="binding site" evidence="8 10">
    <location>
        <position position="49"/>
    </location>
    <ligand>
        <name>NAD(+)</name>
        <dbReference type="ChEBI" id="CHEBI:57540"/>
    </ligand>
</feature>
<evidence type="ECO:0000256" key="7">
    <source>
        <dbReference type="ARBA" id="ARBA00049258"/>
    </source>
</evidence>
<evidence type="ECO:0000256" key="1">
    <source>
        <dbReference type="ARBA" id="ARBA00003966"/>
    </source>
</evidence>
<evidence type="ECO:0000256" key="8">
    <source>
        <dbReference type="HAMAP-Rule" id="MF_00488"/>
    </source>
</evidence>
<reference evidence="13 14" key="1">
    <citation type="submission" date="2020-08" db="EMBL/GenBank/DDBJ databases">
        <title>Genomic Encyclopedia of Type Strains, Phase IV (KMG-IV): sequencing the most valuable type-strain genomes for metagenomic binning, comparative biology and taxonomic classification.</title>
        <authorList>
            <person name="Goeker M."/>
        </authorList>
    </citation>
    <scope>NUCLEOTIDE SEQUENCE [LARGE SCALE GENOMIC DNA]</scope>
    <source>
        <strain evidence="13 14">DSM 25079</strain>
    </source>
</reference>
<dbReference type="NCBIfam" id="TIGR01771">
    <property type="entry name" value="L-LDH-NAD"/>
    <property type="match status" value="1"/>
</dbReference>
<keyword evidence="5 8" id="KW-0560">Oxidoreductase</keyword>
<comment type="subunit">
    <text evidence="8">Homotetramer.</text>
</comment>
<dbReference type="InterPro" id="IPR001236">
    <property type="entry name" value="Lactate/malate_DH_N"/>
</dbReference>
<feature type="binding site" evidence="8">
    <location>
        <begin position="162"/>
        <end position="165"/>
    </location>
    <ligand>
        <name>substrate</name>
    </ligand>
</feature>
<dbReference type="PANTHER" id="PTHR43128">
    <property type="entry name" value="L-2-HYDROXYCARBOXYLATE DEHYDROGENASE (NAD(P)(+))"/>
    <property type="match status" value="1"/>
</dbReference>
<feature type="domain" description="Lactate/malate dehydrogenase N-terminal" evidence="11">
    <location>
        <begin position="19"/>
        <end position="156"/>
    </location>
</feature>
<evidence type="ECO:0000256" key="4">
    <source>
        <dbReference type="ARBA" id="ARBA00012967"/>
    </source>
</evidence>
<feature type="binding site" evidence="8">
    <location>
        <begin position="132"/>
        <end position="134"/>
    </location>
    <ligand>
        <name>NAD(+)</name>
        <dbReference type="ChEBI" id="CHEBI:57540"/>
    </ligand>
</feature>
<dbReference type="Pfam" id="PF00056">
    <property type="entry name" value="Ldh_1_N"/>
    <property type="match status" value="1"/>
</dbReference>
<evidence type="ECO:0000256" key="5">
    <source>
        <dbReference type="ARBA" id="ARBA00023002"/>
    </source>
</evidence>
<dbReference type="AlphaFoldDB" id="A0A7W9AGX8"/>
<dbReference type="GO" id="GO:0006096">
    <property type="term" value="P:glycolytic process"/>
    <property type="evidence" value="ECO:0007669"/>
    <property type="project" value="UniProtKB-UniRule"/>
</dbReference>
<comment type="similarity">
    <text evidence="3 8">Belongs to the LDH/MDH superfamily. LDH family.</text>
</comment>
<sequence>MVPDPASDASDIREVDSGRVAIIGAGHVGSTTAYALMLRALFREIVLIDNDAGLARAEARDVSDANALARPAHVWAGDYPDAARADIVIITAGAATQGAQSRLSIATRSAEIVRQCVTRLMAEGFSGIMIIAANPVDLMTAVAIAASGLEPARVIGTGTLLDSLRLQHALAHRLGVAPNAVHAMVIGEHGDSAVAAFSNVRIGGLPLSRFQPDWSVADEAQIATDVRNGAYRIIEGKGYTSFGVATAIVRICEAVVRNEGAILPASTQLNGESGISGICLSLPCILGASGIVRILEPDLDEAEICALHASAAIVRKALASLTAGDTAPVTDTIRSH</sequence>
<dbReference type="SUPFAM" id="SSF51735">
    <property type="entry name" value="NAD(P)-binding Rossmann-fold domains"/>
    <property type="match status" value="1"/>
</dbReference>
<evidence type="ECO:0000313" key="13">
    <source>
        <dbReference type="EMBL" id="MBB5685439.1"/>
    </source>
</evidence>
<feature type="binding site" evidence="10">
    <location>
        <begin position="24"/>
        <end position="29"/>
    </location>
    <ligand>
        <name>NAD(+)</name>
        <dbReference type="ChEBI" id="CHEBI:57540"/>
    </ligand>
</feature>
<dbReference type="EMBL" id="JACIJC010000002">
    <property type="protein sequence ID" value="MBB5685439.1"/>
    <property type="molecule type" value="Genomic_DNA"/>
</dbReference>
<comment type="function">
    <text evidence="8">Catalyzes the conversion of lactate to pyruvate.</text>
</comment>
<comment type="catalytic activity">
    <reaction evidence="7 8">
        <text>(S)-lactate + NAD(+) = pyruvate + NADH + H(+)</text>
        <dbReference type="Rhea" id="RHEA:23444"/>
        <dbReference type="ChEBI" id="CHEBI:15361"/>
        <dbReference type="ChEBI" id="CHEBI:15378"/>
        <dbReference type="ChEBI" id="CHEBI:16651"/>
        <dbReference type="ChEBI" id="CHEBI:57540"/>
        <dbReference type="ChEBI" id="CHEBI:57945"/>
        <dbReference type="EC" id="1.1.1.27"/>
    </reaction>
</comment>
<dbReference type="InterPro" id="IPR036291">
    <property type="entry name" value="NAD(P)-bd_dom_sf"/>
</dbReference>
<feature type="modified residue" description="Phosphotyrosine" evidence="8">
    <location>
        <position position="231"/>
    </location>
</feature>
<dbReference type="PROSITE" id="PS00064">
    <property type="entry name" value="L_LDH"/>
    <property type="match status" value="1"/>
</dbReference>
<comment type="subcellular location">
    <subcellularLocation>
        <location evidence="8">Cytoplasm</location>
    </subcellularLocation>
</comment>
<feature type="binding site" evidence="8">
    <location>
        <position position="240"/>
    </location>
    <ligand>
        <name>substrate</name>
    </ligand>
</feature>
<dbReference type="InterPro" id="IPR015955">
    <property type="entry name" value="Lactate_DH/Glyco_Ohase_4_C"/>
</dbReference>
<feature type="binding site" evidence="8">
    <location>
        <position position="28"/>
    </location>
    <ligand>
        <name>NAD(+)</name>
        <dbReference type="ChEBI" id="CHEBI:57540"/>
    </ligand>
</feature>
<evidence type="ECO:0000256" key="9">
    <source>
        <dbReference type="PIRSR" id="PIRSR000102-1"/>
    </source>
</evidence>
<dbReference type="InterPro" id="IPR022383">
    <property type="entry name" value="Lactate/malate_DH_C"/>
</dbReference>
<dbReference type="Pfam" id="PF02866">
    <property type="entry name" value="Ldh_1_C"/>
    <property type="match status" value="1"/>
</dbReference>
<dbReference type="PRINTS" id="PR00086">
    <property type="entry name" value="LLDHDRGNASE"/>
</dbReference>
<dbReference type="PANTHER" id="PTHR43128:SF16">
    <property type="entry name" value="L-LACTATE DEHYDROGENASE"/>
    <property type="match status" value="1"/>
</dbReference>
<feature type="domain" description="Lactate/malate dehydrogenase C-terminal" evidence="12">
    <location>
        <begin position="159"/>
        <end position="320"/>
    </location>
</feature>
<name>A0A7W9AGX8_9SPHN</name>
<dbReference type="RefSeq" id="WP_184016777.1">
    <property type="nucleotide sequence ID" value="NZ_JACIJC010000002.1"/>
</dbReference>